<protein>
    <recommendedName>
        <fullName evidence="4">Ribosome quality control complex subunit 1</fullName>
    </recommendedName>
</protein>
<dbReference type="GO" id="GO:1990116">
    <property type="term" value="P:ribosome-associated ubiquitin-dependent protein catabolic process"/>
    <property type="evidence" value="ECO:0007669"/>
    <property type="project" value="EnsemblFungi"/>
</dbReference>
<evidence type="ECO:0000256" key="1">
    <source>
        <dbReference type="SAM" id="MobiDB-lite"/>
    </source>
</evidence>
<feature type="region of interest" description="Disordered" evidence="1">
    <location>
        <begin position="64"/>
        <end position="166"/>
    </location>
</feature>
<dbReference type="OrthoDB" id="205993at2759"/>
<feature type="compositionally biased region" description="Basic residues" evidence="1">
    <location>
        <begin position="130"/>
        <end position="145"/>
    </location>
</feature>
<dbReference type="Pfam" id="PF04910">
    <property type="entry name" value="Tcf25"/>
    <property type="match status" value="1"/>
</dbReference>
<feature type="compositionally biased region" description="Basic and acidic residues" evidence="1">
    <location>
        <begin position="71"/>
        <end position="83"/>
    </location>
</feature>
<dbReference type="Proteomes" id="UP000187013">
    <property type="component" value="Unassembled WGS sequence"/>
</dbReference>
<evidence type="ECO:0000313" key="2">
    <source>
        <dbReference type="EMBL" id="GAV49057.1"/>
    </source>
</evidence>
<dbReference type="PANTHER" id="PTHR22684">
    <property type="entry name" value="NULP1-RELATED"/>
    <property type="match status" value="1"/>
</dbReference>
<feature type="compositionally biased region" description="Acidic residues" evidence="1">
    <location>
        <begin position="151"/>
        <end position="166"/>
    </location>
</feature>
<dbReference type="EMBL" id="BDGX01000014">
    <property type="protein sequence ID" value="GAV49057.1"/>
    <property type="molecule type" value="Genomic_DNA"/>
</dbReference>
<dbReference type="eggNOG" id="KOG2422">
    <property type="taxonomic scope" value="Eukaryota"/>
</dbReference>
<dbReference type="GO" id="GO:1990112">
    <property type="term" value="C:RQC complex"/>
    <property type="evidence" value="ECO:0007669"/>
    <property type="project" value="EnsemblFungi"/>
</dbReference>
<dbReference type="AlphaFoldDB" id="A0A1Q3A035"/>
<dbReference type="GO" id="GO:0030674">
    <property type="term" value="F:protein-macromolecule adaptor activity"/>
    <property type="evidence" value="ECO:0007669"/>
    <property type="project" value="EnsemblFungi"/>
</dbReference>
<evidence type="ECO:0000313" key="3">
    <source>
        <dbReference type="Proteomes" id="UP000187013"/>
    </source>
</evidence>
<proteinExistence type="predicted"/>
<gene>
    <name evidence="2" type="ORF">ZYGR_0N04620</name>
</gene>
<name>A0A1Q3A035_ZYGRO</name>
<organism evidence="2 3">
    <name type="scientific">Zygosaccharomyces rouxii</name>
    <dbReference type="NCBI Taxonomy" id="4956"/>
    <lineage>
        <taxon>Eukaryota</taxon>
        <taxon>Fungi</taxon>
        <taxon>Dikarya</taxon>
        <taxon>Ascomycota</taxon>
        <taxon>Saccharomycotina</taxon>
        <taxon>Saccharomycetes</taxon>
        <taxon>Saccharomycetales</taxon>
        <taxon>Saccharomycetaceae</taxon>
        <taxon>Zygosaccharomyces</taxon>
    </lineage>
</organism>
<sequence length="753" mass="86893">MSISSHLISSHVLNFSLLITSEKFQYFNILQKVKLFDQNFRVSRPEMSSRALRKLQNDQELLDSLLGSPKTSDEKPKKSDIESKTQNANIFALMNDGDDEEGSDREVDQNQESPKNQEEEKPKVQLPTRSQKKAKKKNKKSSKGSKKSEEPLEESNNDDDDDNDDGELEAMIQQYKKHDALKYGVQDFDHKEDEEYDITLESFAHACKFYDLKNDSGFTQFPASCLQCCTGFFNNDFRKLDPHFEFKLLFDDISAESLEDIESMSSTHISPQQLKQVQRLKRLVRNWGGKDHRSVPTGPGSAAHRLQFTKIQEDWLPTPRGELSMQSLGTDDLCEWQLWQRPTDWKDVVEEDVNNWRKKVSFYKFEPLNPDISKKAMTEFYLSVILHPDHESLIHLISSKFPYHVPALLQVALITIRQGDRSNTSGLIQRALFVFDRALRAGIKFDSLSCQLPYTYFFNRQFFLAIFRYILLLAQRGAVATAGEWCKALWSLSPLEDPLGCRYFIDHYLLLNKEYHYLIELSKSPLMTCYRQWYTLGLALGTVLSYLRLENPQSAREELVRAFKYHAHSLASLFVEKLRGDPSLTQGLEFQADSTQVLETKAYGTRFGISWQKPENLNFLNTELTNLFKKFQTQDLEIAPAVSQEEVTVNPFFVEGIPVNLLRFSVLSEESPVMASIPTSVWSNHEVYEFDILPPTPTTKESRDFVEDVRTFINDQELARSQMDVDQDEALLSQIRQLSLEQFLEENPNVAPE</sequence>
<dbReference type="InterPro" id="IPR006994">
    <property type="entry name" value="TCF25/Rqc1"/>
</dbReference>
<dbReference type="OMA" id="LEDPLGC"/>
<comment type="caution">
    <text evidence="2">The sequence shown here is derived from an EMBL/GenBank/DDBJ whole genome shotgun (WGS) entry which is preliminary data.</text>
</comment>
<dbReference type="PANTHER" id="PTHR22684:SF0">
    <property type="entry name" value="RIBOSOME QUALITY CONTROL COMPLEX SUBUNIT TCF25"/>
    <property type="match status" value="1"/>
</dbReference>
<evidence type="ECO:0008006" key="4">
    <source>
        <dbReference type="Google" id="ProtNLM"/>
    </source>
</evidence>
<dbReference type="GO" id="GO:0072344">
    <property type="term" value="P:rescue of stalled ribosome"/>
    <property type="evidence" value="ECO:0007669"/>
    <property type="project" value="EnsemblFungi"/>
</dbReference>
<accession>A0A1Q3A035</accession>
<reference evidence="2 3" key="1">
    <citation type="submission" date="2016-08" db="EMBL/GenBank/DDBJ databases">
        <title>Draft genome sequence of allopolyploid Zygosaccharomyces rouxii.</title>
        <authorList>
            <person name="Watanabe J."/>
            <person name="Uehara K."/>
            <person name="Mogi Y."/>
            <person name="Tsukioka Y."/>
        </authorList>
    </citation>
    <scope>NUCLEOTIDE SEQUENCE [LARGE SCALE GENOMIC DNA]</scope>
    <source>
        <strain evidence="2 3">NBRC 110957</strain>
    </source>
</reference>